<dbReference type="PROSITE" id="PS51084">
    <property type="entry name" value="HIT_2"/>
    <property type="match status" value="1"/>
</dbReference>
<protein>
    <submittedName>
        <fullName evidence="5">HIT family hydrolase, diadenosine tetraphosphate hydrolase</fullName>
    </submittedName>
</protein>
<proteinExistence type="predicted"/>
<accession>L0IEB1</accession>
<evidence type="ECO:0000256" key="1">
    <source>
        <dbReference type="PIRSR" id="PIRSR601310-1"/>
    </source>
</evidence>
<dbReference type="STRING" id="797302.Halru_2533"/>
<dbReference type="InterPro" id="IPR036265">
    <property type="entry name" value="HIT-like_sf"/>
</dbReference>
<dbReference type="InterPro" id="IPR011146">
    <property type="entry name" value="HIT-like"/>
</dbReference>
<gene>
    <name evidence="5" type="ordered locus">Halru_2533</name>
</gene>
<dbReference type="OrthoDB" id="26806at2157"/>
<dbReference type="Pfam" id="PF01230">
    <property type="entry name" value="HIT"/>
    <property type="match status" value="1"/>
</dbReference>
<dbReference type="KEGG" id="hru:Halru_2533"/>
<organism evidence="5 6">
    <name type="scientific">Halovivax ruber (strain DSM 18193 / JCM 13892 / XH-70)</name>
    <dbReference type="NCBI Taxonomy" id="797302"/>
    <lineage>
        <taxon>Archaea</taxon>
        <taxon>Methanobacteriati</taxon>
        <taxon>Methanobacteriota</taxon>
        <taxon>Stenosarchaea group</taxon>
        <taxon>Halobacteria</taxon>
        <taxon>Halobacteriales</taxon>
        <taxon>Natrialbaceae</taxon>
        <taxon>Halovivax</taxon>
    </lineage>
</organism>
<dbReference type="Proteomes" id="UP000010846">
    <property type="component" value="Chromosome"/>
</dbReference>
<dbReference type="GO" id="GO:0009117">
    <property type="term" value="P:nucleotide metabolic process"/>
    <property type="evidence" value="ECO:0007669"/>
    <property type="project" value="TreeGrafter"/>
</dbReference>
<keyword evidence="6" id="KW-1185">Reference proteome</keyword>
<name>L0IEB1_HALRX</name>
<evidence type="ECO:0000256" key="2">
    <source>
        <dbReference type="PIRSR" id="PIRSR601310-3"/>
    </source>
</evidence>
<dbReference type="PRINTS" id="PR00332">
    <property type="entry name" value="HISTRIAD"/>
</dbReference>
<dbReference type="Gene3D" id="3.30.428.10">
    <property type="entry name" value="HIT-like"/>
    <property type="match status" value="1"/>
</dbReference>
<feature type="active site" description="Tele-AMP-histidine intermediate" evidence="1">
    <location>
        <position position="99"/>
    </location>
</feature>
<evidence type="ECO:0000259" key="4">
    <source>
        <dbReference type="PROSITE" id="PS51084"/>
    </source>
</evidence>
<dbReference type="eggNOG" id="arCOG00419">
    <property type="taxonomic scope" value="Archaea"/>
</dbReference>
<sequence length="137" mass="14765">MDECPFCAIAAGQEPAHRVLEDDETVAFLDHAPMTTGHTLVIPKTHVPTLSVADPETVSRAFQTARRVGRAVERAFDVDGYSILQSNGAVAGQEVHHLHVHVVPRFEGDGVEIGADHEPLSPDRGADVSRSLRAVVE</sequence>
<evidence type="ECO:0000313" key="6">
    <source>
        <dbReference type="Proteomes" id="UP000010846"/>
    </source>
</evidence>
<evidence type="ECO:0000256" key="3">
    <source>
        <dbReference type="PROSITE-ProRule" id="PRU00464"/>
    </source>
</evidence>
<dbReference type="EMBL" id="CP003050">
    <property type="protein sequence ID" value="AGB17114.1"/>
    <property type="molecule type" value="Genomic_DNA"/>
</dbReference>
<dbReference type="GeneID" id="14377041"/>
<dbReference type="AlphaFoldDB" id="L0IEB1"/>
<dbReference type="PANTHER" id="PTHR46648:SF1">
    <property type="entry name" value="ADENOSINE 5'-MONOPHOSPHORAMIDASE HNT1"/>
    <property type="match status" value="1"/>
</dbReference>
<reference evidence="5" key="1">
    <citation type="submission" date="2011-09" db="EMBL/GenBank/DDBJ databases">
        <title>Complete sequence of Halovivax ruber XH-70.</title>
        <authorList>
            <consortium name="US DOE Joint Genome Institute"/>
            <person name="Lucas S."/>
            <person name="Han J."/>
            <person name="Lapidus A."/>
            <person name="Cheng J.-F."/>
            <person name="Goodwin L."/>
            <person name="Pitluck S."/>
            <person name="Peters L."/>
            <person name="Mikhailova N."/>
            <person name="Davenport K."/>
            <person name="Detter J.C."/>
            <person name="Han C."/>
            <person name="Tapia R."/>
            <person name="Land M."/>
            <person name="Hauser L."/>
            <person name="Kyrpides N."/>
            <person name="Ivanova N."/>
            <person name="Pagani I."/>
            <person name="Sproer C."/>
            <person name="Anderson I."/>
            <person name="Woyke T."/>
        </authorList>
    </citation>
    <scope>NUCLEOTIDE SEQUENCE</scope>
    <source>
        <strain evidence="5">XH-70</strain>
    </source>
</reference>
<evidence type="ECO:0000313" key="5">
    <source>
        <dbReference type="EMBL" id="AGB17114.1"/>
    </source>
</evidence>
<dbReference type="GO" id="GO:0016787">
    <property type="term" value="F:hydrolase activity"/>
    <property type="evidence" value="ECO:0007669"/>
    <property type="project" value="UniProtKB-KW"/>
</dbReference>
<dbReference type="RefSeq" id="WP_015301716.1">
    <property type="nucleotide sequence ID" value="NC_019964.1"/>
</dbReference>
<feature type="domain" description="HIT" evidence="4">
    <location>
        <begin position="5"/>
        <end position="112"/>
    </location>
</feature>
<dbReference type="HOGENOM" id="CLU_056776_3_2_2"/>
<dbReference type="SUPFAM" id="SSF54197">
    <property type="entry name" value="HIT-like"/>
    <property type="match status" value="1"/>
</dbReference>
<keyword evidence="5" id="KW-0378">Hydrolase</keyword>
<feature type="short sequence motif" description="Histidine triad motif" evidence="2 3">
    <location>
        <begin position="97"/>
        <end position="101"/>
    </location>
</feature>
<dbReference type="InterPro" id="IPR001310">
    <property type="entry name" value="Histidine_triad_HIT"/>
</dbReference>
<dbReference type="PANTHER" id="PTHR46648">
    <property type="entry name" value="HIT FAMILY PROTEIN 1"/>
    <property type="match status" value="1"/>
</dbReference>